<dbReference type="InterPro" id="IPR036615">
    <property type="entry name" value="Mur_ligase_C_dom_sf"/>
</dbReference>
<comment type="subcellular location">
    <subcellularLocation>
        <location evidence="2">Cytoplasm</location>
    </subcellularLocation>
</comment>
<dbReference type="Gene3D" id="3.40.1190.10">
    <property type="entry name" value="Mur-like, catalytic domain"/>
    <property type="match status" value="1"/>
</dbReference>
<dbReference type="GO" id="GO:0051301">
    <property type="term" value="P:cell division"/>
    <property type="evidence" value="ECO:0007669"/>
    <property type="project" value="UniProtKB-KW"/>
</dbReference>
<dbReference type="Proteomes" id="UP000228743">
    <property type="component" value="Unassembled WGS sequence"/>
</dbReference>
<dbReference type="InterPro" id="IPR005761">
    <property type="entry name" value="UDP-N-AcMur-Glu-dNH2Pim_ligase"/>
</dbReference>
<comment type="caution">
    <text evidence="5">The sequence shown here is derived from an EMBL/GenBank/DDBJ whole genome shotgun (WGS) entry which is preliminary data.</text>
</comment>
<dbReference type="NCBIfam" id="TIGR01085">
    <property type="entry name" value="murE"/>
    <property type="match status" value="1"/>
</dbReference>
<keyword evidence="2" id="KW-0961">Cell wall biogenesis/degradation</keyword>
<keyword evidence="2" id="KW-0573">Peptidoglycan synthesis</keyword>
<gene>
    <name evidence="5" type="ORF">COX68_03155</name>
</gene>
<dbReference type="GO" id="GO:0009252">
    <property type="term" value="P:peptidoglycan biosynthetic process"/>
    <property type="evidence" value="ECO:0007669"/>
    <property type="project" value="UniProtKB-UniPathway"/>
</dbReference>
<sequence length="486" mass="55080">MDKIFHFIKRYLPRRFFSFLQPTYHFGLNWLGAALYHHPSENLIVVGVTGTTGKTSSVFLIAKTLEAAGYKVGYTSTAMFNNGQKEWLNDKKMTMVGRFFTQKILRQMVNNKCQYAIIETTSEGIKQFRHRFINYDILIFTGLYPEHIESHGSFESYKQAKGKLFAHLKNCPTKYVDDYKIEHHPKSELKKLNYNRVKKTIIANYDDDEANYFLNFWAEQKIGYTCGVHSDKSQELNYNEELKQNIELIKCDNIIVSGQGTSFDVFLLSDFFAAHNKEHKAINIKLNLLGDFSAVNAMTAVTTGLSQDLSLKQIKKGLENVKGITGRLEMINEGQHFTVVVDYAFEPKAVIKLYEAVSLIPHHKIIHVLGSAGGGRDKARRPILGEIAGRSAAYVIITNEDPYDENPLIIMEEVSLGAEKAGKIDKKDLFKILDRREAIKKALSLAGAGDILLLTGKGSEQAICVARGEKIPWDDRRVVREELLKL</sequence>
<dbReference type="EMBL" id="PFPX01000082">
    <property type="protein sequence ID" value="PJA09241.1"/>
    <property type="molecule type" value="Genomic_DNA"/>
</dbReference>
<dbReference type="AlphaFoldDB" id="A0A2M7VXQ0"/>
<feature type="domain" description="Mur ligase C-terminal" evidence="3">
    <location>
        <begin position="326"/>
        <end position="458"/>
    </location>
</feature>
<dbReference type="SUPFAM" id="SSF53623">
    <property type="entry name" value="MurD-like peptide ligases, catalytic domain"/>
    <property type="match status" value="1"/>
</dbReference>
<dbReference type="GO" id="GO:0005737">
    <property type="term" value="C:cytoplasm"/>
    <property type="evidence" value="ECO:0007669"/>
    <property type="project" value="UniProtKB-SubCell"/>
</dbReference>
<dbReference type="Pfam" id="PF02875">
    <property type="entry name" value="Mur_ligase_C"/>
    <property type="match status" value="1"/>
</dbReference>
<dbReference type="InterPro" id="IPR036565">
    <property type="entry name" value="Mur-like_cat_sf"/>
</dbReference>
<dbReference type="GO" id="GO:0071555">
    <property type="term" value="P:cell wall organization"/>
    <property type="evidence" value="ECO:0007669"/>
    <property type="project" value="UniProtKB-KW"/>
</dbReference>
<dbReference type="UniPathway" id="UPA00219"/>
<evidence type="ECO:0000259" key="3">
    <source>
        <dbReference type="Pfam" id="PF02875"/>
    </source>
</evidence>
<dbReference type="PANTHER" id="PTHR23135:SF4">
    <property type="entry name" value="UDP-N-ACETYLMURAMOYL-L-ALANYL-D-GLUTAMATE--2,6-DIAMINOPIMELATE LIGASE MURE HOMOLOG, CHLOROPLASTIC"/>
    <property type="match status" value="1"/>
</dbReference>
<dbReference type="SUPFAM" id="SSF53244">
    <property type="entry name" value="MurD-like peptide ligases, peptide-binding domain"/>
    <property type="match status" value="1"/>
</dbReference>
<dbReference type="Pfam" id="PF08245">
    <property type="entry name" value="Mur_ligase_M"/>
    <property type="match status" value="1"/>
</dbReference>
<dbReference type="PANTHER" id="PTHR23135">
    <property type="entry name" value="MUR LIGASE FAMILY MEMBER"/>
    <property type="match status" value="1"/>
</dbReference>
<dbReference type="GO" id="GO:0008360">
    <property type="term" value="P:regulation of cell shape"/>
    <property type="evidence" value="ECO:0007669"/>
    <property type="project" value="UniProtKB-KW"/>
</dbReference>
<dbReference type="Gene3D" id="3.90.190.20">
    <property type="entry name" value="Mur ligase, C-terminal domain"/>
    <property type="match status" value="1"/>
</dbReference>
<comment type="pathway">
    <text evidence="2">Cell wall biogenesis; peptidoglycan biosynthesis.</text>
</comment>
<feature type="domain" description="Mur ligase central" evidence="4">
    <location>
        <begin position="48"/>
        <end position="176"/>
    </location>
</feature>
<evidence type="ECO:0000313" key="6">
    <source>
        <dbReference type="Proteomes" id="UP000228743"/>
    </source>
</evidence>
<comment type="similarity">
    <text evidence="1">Belongs to the MurCDEF family. MurE subfamily.</text>
</comment>
<evidence type="ECO:0000259" key="4">
    <source>
        <dbReference type="Pfam" id="PF08245"/>
    </source>
</evidence>
<keyword evidence="2" id="KW-0131">Cell cycle</keyword>
<dbReference type="GO" id="GO:0016881">
    <property type="term" value="F:acid-amino acid ligase activity"/>
    <property type="evidence" value="ECO:0007669"/>
    <property type="project" value="InterPro"/>
</dbReference>
<keyword evidence="2" id="KW-0133">Cell shape</keyword>
<reference evidence="6" key="1">
    <citation type="submission" date="2017-09" db="EMBL/GenBank/DDBJ databases">
        <title>Depth-based differentiation of microbial function through sediment-hosted aquifers and enrichment of novel symbionts in the deep terrestrial subsurface.</title>
        <authorList>
            <person name="Probst A.J."/>
            <person name="Ladd B."/>
            <person name="Jarett J.K."/>
            <person name="Geller-Mcgrath D.E."/>
            <person name="Sieber C.M.K."/>
            <person name="Emerson J.B."/>
            <person name="Anantharaman K."/>
            <person name="Thomas B.C."/>
            <person name="Malmstrom R."/>
            <person name="Stieglmeier M."/>
            <person name="Klingl A."/>
            <person name="Woyke T."/>
            <person name="Ryan C.M."/>
            <person name="Banfield J.F."/>
        </authorList>
    </citation>
    <scope>NUCLEOTIDE SEQUENCE [LARGE SCALE GENOMIC DNA]</scope>
</reference>
<organism evidence="5 6">
    <name type="scientific">Candidatus Falkowbacteria bacterium CG_4_10_14_0_2_um_filter_41_15</name>
    <dbReference type="NCBI Taxonomy" id="1974554"/>
    <lineage>
        <taxon>Bacteria</taxon>
        <taxon>Candidatus Falkowiibacteriota</taxon>
    </lineage>
</organism>
<keyword evidence="2" id="KW-0132">Cell division</keyword>
<evidence type="ECO:0000256" key="2">
    <source>
        <dbReference type="RuleBase" id="RU004135"/>
    </source>
</evidence>
<dbReference type="GO" id="GO:0005524">
    <property type="term" value="F:ATP binding"/>
    <property type="evidence" value="ECO:0007669"/>
    <property type="project" value="InterPro"/>
</dbReference>
<proteinExistence type="inferred from homology"/>
<protein>
    <recommendedName>
        <fullName evidence="7">UDP-N-acetylmuramoyl-L-alanyl-D-glutamate--2, 6-diaminopimelate ligase</fullName>
    </recommendedName>
</protein>
<dbReference type="InterPro" id="IPR013221">
    <property type="entry name" value="Mur_ligase_cen"/>
</dbReference>
<evidence type="ECO:0000313" key="5">
    <source>
        <dbReference type="EMBL" id="PJA09241.1"/>
    </source>
</evidence>
<dbReference type="InterPro" id="IPR004101">
    <property type="entry name" value="Mur_ligase_C"/>
</dbReference>
<accession>A0A2M7VXQ0</accession>
<name>A0A2M7VXQ0_9BACT</name>
<evidence type="ECO:0008006" key="7">
    <source>
        <dbReference type="Google" id="ProtNLM"/>
    </source>
</evidence>
<evidence type="ECO:0000256" key="1">
    <source>
        <dbReference type="ARBA" id="ARBA00005898"/>
    </source>
</evidence>